<feature type="transmembrane region" description="Helical" evidence="6">
    <location>
        <begin position="127"/>
        <end position="148"/>
    </location>
</feature>
<evidence type="ECO:0000256" key="5">
    <source>
        <dbReference type="ARBA" id="ARBA00023136"/>
    </source>
</evidence>
<evidence type="ECO:0000313" key="9">
    <source>
        <dbReference type="Proteomes" id="UP000011559"/>
    </source>
</evidence>
<dbReference type="InterPro" id="IPR002293">
    <property type="entry name" value="AA/rel_permease1"/>
</dbReference>
<feature type="transmembrane region" description="Helical" evidence="6">
    <location>
        <begin position="298"/>
        <end position="319"/>
    </location>
</feature>
<gene>
    <name evidence="8" type="ORF">C457_11316</name>
</gene>
<feature type="transmembrane region" description="Helical" evidence="6">
    <location>
        <begin position="76"/>
        <end position="95"/>
    </location>
</feature>
<dbReference type="Pfam" id="PF00582">
    <property type="entry name" value="Usp"/>
    <property type="match status" value="1"/>
</dbReference>
<dbReference type="GO" id="GO:0005886">
    <property type="term" value="C:plasma membrane"/>
    <property type="evidence" value="ECO:0007669"/>
    <property type="project" value="UniProtKB-SubCell"/>
</dbReference>
<dbReference type="Pfam" id="PF13520">
    <property type="entry name" value="AA_permease_2"/>
    <property type="match status" value="1"/>
</dbReference>
<evidence type="ECO:0000259" key="7">
    <source>
        <dbReference type="Pfam" id="PF00582"/>
    </source>
</evidence>
<dbReference type="Proteomes" id="UP000011559">
    <property type="component" value="Unassembled WGS sequence"/>
</dbReference>
<feature type="transmembrane region" description="Helical" evidence="6">
    <location>
        <begin position="101"/>
        <end position="120"/>
    </location>
</feature>
<feature type="transmembrane region" description="Helical" evidence="6">
    <location>
        <begin position="356"/>
        <end position="376"/>
    </location>
</feature>
<reference evidence="8 9" key="1">
    <citation type="journal article" date="2014" name="PLoS Genet.">
        <title>Phylogenetically driven sequencing of extremely halophilic archaea reveals strategies for static and dynamic osmo-response.</title>
        <authorList>
            <person name="Becker E.A."/>
            <person name="Seitzer P.M."/>
            <person name="Tritt A."/>
            <person name="Larsen D."/>
            <person name="Krusor M."/>
            <person name="Yao A.I."/>
            <person name="Wu D."/>
            <person name="Madern D."/>
            <person name="Eisen J.A."/>
            <person name="Darling A.E."/>
            <person name="Facciotti M.T."/>
        </authorList>
    </citation>
    <scope>NUCLEOTIDE SEQUENCE [LARGE SCALE GENOMIC DNA]</scope>
    <source>
        <strain evidence="9">DSM 18310 / JCM 13924 / TL6</strain>
    </source>
</reference>
<protein>
    <submittedName>
        <fullName evidence="8">Stress response protein/ transporter 5 (Substrates cationic amino acids)</fullName>
    </submittedName>
</protein>
<accession>M0G8S0</accession>
<dbReference type="EMBL" id="AOLG01000035">
    <property type="protein sequence ID" value="ELZ68590.1"/>
    <property type="molecule type" value="Genomic_DNA"/>
</dbReference>
<evidence type="ECO:0000256" key="6">
    <source>
        <dbReference type="SAM" id="Phobius"/>
    </source>
</evidence>
<keyword evidence="2" id="KW-1003">Cell membrane</keyword>
<evidence type="ECO:0000256" key="4">
    <source>
        <dbReference type="ARBA" id="ARBA00022989"/>
    </source>
</evidence>
<keyword evidence="4 6" id="KW-1133">Transmembrane helix</keyword>
<feature type="transmembrane region" description="Helical" evidence="6">
    <location>
        <begin position="168"/>
        <end position="187"/>
    </location>
</feature>
<evidence type="ECO:0000256" key="1">
    <source>
        <dbReference type="ARBA" id="ARBA00004651"/>
    </source>
</evidence>
<sequence>MIGSGIFVLPGLAAKKTGPSVILAYLLAGLIVLPAALSKAEMATAMPEAGGTYLYIDRAMGPLLGTIAGIGSWFSLVFKSAFALVGLGAYVLLVVSIPGEYLVFLSLGLGVLLVVVNIVGVKQSGRLQAIIVSLVLLSLAAFTFSGIINVDGTNFDPFVTHGNSGVLAATGFVFVSYAGVTKIASVAEEVENPGRNIPIAMIGSVVVMMLVYTLTVFVVVGVSPPNELMSNDMLTPMALAARQFAGQWGELVVAVVAVFALTSMANAGILSSSRFPFAMSRDELAPQRLSEVSSRFKTPIVSVLLTGGLLLGLIAFVPVVELAKLASAFKILIFSIINVALIAFRESSLESYSPEFTSPGYPWVQIFGLVGGLVLLTQMGPVAIGGAVGIILMGILWYLVYGRAKTERQGAALDAVRRSADAQSLSQVEQAFVDEGGSVLVAMDERTSQSRERTLLTAAASVAAQRDGQVHAVRFEEGPDQLTLSSATAMDESDREFERKTQELAEELPVPIHAQEIVSHDLRRAVINYAADIEADLLLGEWEPDRYHAELLGSDVDWFMEHAPCDTVFLRDRDIDDVNEITVITRRGPYRPLKVTLADALAVHHDARVRFLTAVDKDAPDEQVTATRDYHRELETLCEAPTTSEVVRTSDLLDDLVSAAQETDVAVIGTVAHSRIHEFAFCDPATEISDRLDATVLLAHPRELKSQSFVRGVVERIAF</sequence>
<dbReference type="Gene3D" id="3.40.50.12370">
    <property type="match status" value="1"/>
</dbReference>
<feature type="domain" description="UspA" evidence="7">
    <location>
        <begin position="439"/>
        <end position="570"/>
    </location>
</feature>
<feature type="transmembrane region" description="Helical" evidence="6">
    <location>
        <begin position="251"/>
        <end position="277"/>
    </location>
</feature>
<name>M0G8S0_HALPT</name>
<dbReference type="PANTHER" id="PTHR42770:SF11">
    <property type="entry name" value="INNER MEMBRANE TRANSPORT PROTEIN YBAT"/>
    <property type="match status" value="1"/>
</dbReference>
<keyword evidence="9" id="KW-1185">Reference proteome</keyword>
<comment type="caution">
    <text evidence="8">The sequence shown here is derived from an EMBL/GenBank/DDBJ whole genome shotgun (WGS) entry which is preliminary data.</text>
</comment>
<proteinExistence type="predicted"/>
<evidence type="ECO:0000256" key="2">
    <source>
        <dbReference type="ARBA" id="ARBA00022475"/>
    </source>
</evidence>
<dbReference type="InterPro" id="IPR050367">
    <property type="entry name" value="APC_superfamily"/>
</dbReference>
<dbReference type="PANTHER" id="PTHR42770">
    <property type="entry name" value="AMINO ACID TRANSPORTER-RELATED"/>
    <property type="match status" value="1"/>
</dbReference>
<evidence type="ECO:0000313" key="8">
    <source>
        <dbReference type="EMBL" id="ELZ68590.1"/>
    </source>
</evidence>
<feature type="transmembrane region" description="Helical" evidence="6">
    <location>
        <begin position="325"/>
        <end position="344"/>
    </location>
</feature>
<feature type="transmembrane region" description="Helical" evidence="6">
    <location>
        <begin position="382"/>
        <end position="401"/>
    </location>
</feature>
<comment type="subcellular location">
    <subcellularLocation>
        <location evidence="1">Cell membrane</location>
        <topology evidence="1">Multi-pass membrane protein</topology>
    </subcellularLocation>
</comment>
<organism evidence="8 9">
    <name type="scientific">Haloferax prahovense (strain DSM 18310 / JCM 13924 / TL6)</name>
    <dbReference type="NCBI Taxonomy" id="1227461"/>
    <lineage>
        <taxon>Archaea</taxon>
        <taxon>Methanobacteriati</taxon>
        <taxon>Methanobacteriota</taxon>
        <taxon>Stenosarchaea group</taxon>
        <taxon>Halobacteria</taxon>
        <taxon>Halobacteriales</taxon>
        <taxon>Haloferacaceae</taxon>
        <taxon>Haloferax</taxon>
    </lineage>
</organism>
<feature type="transmembrane region" description="Helical" evidence="6">
    <location>
        <begin position="199"/>
        <end position="223"/>
    </location>
</feature>
<dbReference type="SUPFAM" id="SSF52402">
    <property type="entry name" value="Adenine nucleotide alpha hydrolases-like"/>
    <property type="match status" value="2"/>
</dbReference>
<dbReference type="InterPro" id="IPR006016">
    <property type="entry name" value="UspA"/>
</dbReference>
<dbReference type="AlphaFoldDB" id="M0G8S0"/>
<evidence type="ECO:0000256" key="3">
    <source>
        <dbReference type="ARBA" id="ARBA00022692"/>
    </source>
</evidence>
<keyword evidence="3 6" id="KW-0812">Transmembrane</keyword>
<dbReference type="PATRIC" id="fig|1227461.3.peg.2224"/>
<dbReference type="Gene3D" id="1.20.1740.10">
    <property type="entry name" value="Amino acid/polyamine transporter I"/>
    <property type="match status" value="1"/>
</dbReference>
<keyword evidence="5 6" id="KW-0472">Membrane</keyword>
<feature type="transmembrane region" description="Helical" evidence="6">
    <location>
        <begin position="20"/>
        <end position="37"/>
    </location>
</feature>
<dbReference type="GO" id="GO:0022857">
    <property type="term" value="F:transmembrane transporter activity"/>
    <property type="evidence" value="ECO:0007669"/>
    <property type="project" value="InterPro"/>
</dbReference>